<reference evidence="1" key="1">
    <citation type="submission" date="2022-04" db="EMBL/GenBank/DDBJ databases">
        <title>Genome of the entomopathogenic fungus Entomophthora muscae.</title>
        <authorList>
            <person name="Elya C."/>
            <person name="Lovett B.R."/>
            <person name="Lee E."/>
            <person name="Macias A.M."/>
            <person name="Hajek A.E."/>
            <person name="De Bivort B.L."/>
            <person name="Kasson M.T."/>
            <person name="De Fine Licht H.H."/>
            <person name="Stajich J.E."/>
        </authorList>
    </citation>
    <scope>NUCLEOTIDE SEQUENCE</scope>
    <source>
        <strain evidence="1">Berkeley</strain>
    </source>
</reference>
<protein>
    <submittedName>
        <fullName evidence="1">54S ribosomal protein L3 mitochondrial</fullName>
    </submittedName>
</protein>
<keyword evidence="1" id="KW-0689">Ribosomal protein</keyword>
<evidence type="ECO:0000313" key="1">
    <source>
        <dbReference type="EMBL" id="KAJ9079960.1"/>
    </source>
</evidence>
<keyword evidence="1" id="KW-0687">Ribonucleoprotein</keyword>
<gene>
    <name evidence="1" type="primary">mrpl3_3</name>
    <name evidence="1" type="ORF">DSO57_1030177</name>
</gene>
<evidence type="ECO:0000313" key="2">
    <source>
        <dbReference type="Proteomes" id="UP001165960"/>
    </source>
</evidence>
<keyword evidence="2" id="KW-1185">Reference proteome</keyword>
<name>A0ACC2TYX6_9FUNG</name>
<proteinExistence type="predicted"/>
<dbReference type="EMBL" id="QTSX02001625">
    <property type="protein sequence ID" value="KAJ9079960.1"/>
    <property type="molecule type" value="Genomic_DNA"/>
</dbReference>
<sequence>MASLISICSKRIAAISSRARISSQIGKTNFEQIQSFKFNTQCSVVSDVAPGPVPETFENGPDRLQVDLTTPALSALLARLNIKFSDPSIMRQVLTHKSYLAARAATNERLRYLGKKVIALYVVEYYHIKYPHLPTTTIENVLRTHYDSHSLAHIGKAFGMGPLIKFKINQDEEDKTKGISKILGKSVQALVGAVYHDKGAKEAKEFIHKYLTSRDIDPTNLLPLEEPKKTLSSLLRILDKEPLVSRLLKETGRLSNRPVFIVGAFSGTVKLGEGYGSSLKMAEFRACRDAIVRYYMKELKDFKLPSDMEGVDDDSITFFPTKLHNPPTCI</sequence>
<accession>A0ACC2TYX6</accession>
<dbReference type="Proteomes" id="UP001165960">
    <property type="component" value="Unassembled WGS sequence"/>
</dbReference>
<organism evidence="1 2">
    <name type="scientific">Entomophthora muscae</name>
    <dbReference type="NCBI Taxonomy" id="34485"/>
    <lineage>
        <taxon>Eukaryota</taxon>
        <taxon>Fungi</taxon>
        <taxon>Fungi incertae sedis</taxon>
        <taxon>Zoopagomycota</taxon>
        <taxon>Entomophthoromycotina</taxon>
        <taxon>Entomophthoromycetes</taxon>
        <taxon>Entomophthorales</taxon>
        <taxon>Entomophthoraceae</taxon>
        <taxon>Entomophthora</taxon>
    </lineage>
</organism>
<comment type="caution">
    <text evidence="1">The sequence shown here is derived from an EMBL/GenBank/DDBJ whole genome shotgun (WGS) entry which is preliminary data.</text>
</comment>